<evidence type="ECO:0000259" key="1">
    <source>
        <dbReference type="PROSITE" id="PS51186"/>
    </source>
</evidence>
<dbReference type="InterPro" id="IPR016181">
    <property type="entry name" value="Acyl_CoA_acyltransferase"/>
</dbReference>
<accession>A0ABY8Q5E9</accession>
<keyword evidence="3" id="KW-1185">Reference proteome</keyword>
<keyword evidence="2" id="KW-0012">Acyltransferase</keyword>
<proteinExistence type="predicted"/>
<dbReference type="Pfam" id="PF00583">
    <property type="entry name" value="Acetyltransf_1"/>
    <property type="match status" value="1"/>
</dbReference>
<name>A0ABY8Q5E9_9RHOB</name>
<protein>
    <submittedName>
        <fullName evidence="2">GNAT family N-acetyltransferase</fullName>
        <ecNumber evidence="2">2.3.1.-</ecNumber>
    </submittedName>
</protein>
<dbReference type="Proteomes" id="UP001230978">
    <property type="component" value="Chromosome"/>
</dbReference>
<dbReference type="Gene3D" id="3.40.630.30">
    <property type="match status" value="1"/>
</dbReference>
<dbReference type="GO" id="GO:0016746">
    <property type="term" value="F:acyltransferase activity"/>
    <property type="evidence" value="ECO:0007669"/>
    <property type="project" value="UniProtKB-KW"/>
</dbReference>
<evidence type="ECO:0000313" key="3">
    <source>
        <dbReference type="Proteomes" id="UP001230978"/>
    </source>
</evidence>
<feature type="domain" description="N-acetyltransferase" evidence="1">
    <location>
        <begin position="9"/>
        <end position="195"/>
    </location>
</feature>
<dbReference type="EMBL" id="CP124535">
    <property type="protein sequence ID" value="WGV16051.1"/>
    <property type="molecule type" value="Genomic_DNA"/>
</dbReference>
<organism evidence="2 3">
    <name type="scientific">Fuscovulum ytuae</name>
    <dbReference type="NCBI Taxonomy" id="3042299"/>
    <lineage>
        <taxon>Bacteria</taxon>
        <taxon>Pseudomonadati</taxon>
        <taxon>Pseudomonadota</taxon>
        <taxon>Alphaproteobacteria</taxon>
        <taxon>Rhodobacterales</taxon>
        <taxon>Paracoccaceae</taxon>
        <taxon>Fuscovulum</taxon>
    </lineage>
</organism>
<dbReference type="SUPFAM" id="SSF55729">
    <property type="entry name" value="Acyl-CoA N-acyltransferases (Nat)"/>
    <property type="match status" value="1"/>
</dbReference>
<dbReference type="EC" id="2.3.1.-" evidence="2"/>
<evidence type="ECO:0000313" key="2">
    <source>
        <dbReference type="EMBL" id="WGV16051.1"/>
    </source>
</evidence>
<sequence>MTRALPEGISVRALRGAALESALDDVARLRIAVFRDWPYLYDGSLDYEREYLSTYRDSPGALLVGAFFGDVLVGASTSTPMEDHAGEFAAPMQGRGVPLERILYGAESVLLPEYRGKGIGHRFFDLREDHARALGRTHVAFCSVMRPADHPLRPASYRTNDAFWQGRGYAPLPGAVAEFSWKDLGQEGETVKPLQFWMREI</sequence>
<keyword evidence="2" id="KW-0808">Transferase</keyword>
<dbReference type="PROSITE" id="PS51186">
    <property type="entry name" value="GNAT"/>
    <property type="match status" value="1"/>
</dbReference>
<dbReference type="CDD" id="cd04301">
    <property type="entry name" value="NAT_SF"/>
    <property type="match status" value="1"/>
</dbReference>
<reference evidence="2 3" key="1">
    <citation type="submission" date="2023-04" db="EMBL/GenBank/DDBJ databases">
        <title>YMD61, complete Genome.</title>
        <authorList>
            <person name="Zhang J."/>
        </authorList>
    </citation>
    <scope>NUCLEOTIDE SEQUENCE [LARGE SCALE GENOMIC DNA]</scope>
    <source>
        <strain evidence="2 3">YMD61</strain>
    </source>
</reference>
<dbReference type="RefSeq" id="WP_281466008.1">
    <property type="nucleotide sequence ID" value="NZ_CP124535.1"/>
</dbReference>
<gene>
    <name evidence="2" type="ORF">QF092_17640</name>
</gene>
<dbReference type="InterPro" id="IPR000182">
    <property type="entry name" value="GNAT_dom"/>
</dbReference>